<reference evidence="3 4" key="1">
    <citation type="journal article" date="2015" name="BMC Genomics">
        <title>Comparative genomics and metabolic profiling of the genus Lysobacter.</title>
        <authorList>
            <person name="de Bruijn I."/>
            <person name="Cheng X."/>
            <person name="de Jager V."/>
            <person name="Exposito R.G."/>
            <person name="Watrous J."/>
            <person name="Patel N."/>
            <person name="Postma J."/>
            <person name="Dorrestein P.C."/>
            <person name="Kobayashi D."/>
            <person name="Raaijmakers J.M."/>
        </authorList>
    </citation>
    <scope>NUCLEOTIDE SEQUENCE [LARGE SCALE GENOMIC DNA]</scope>
    <source>
        <strain evidence="3 4">76</strain>
    </source>
</reference>
<gene>
    <name evidence="3" type="ORF">LA76x_2627</name>
</gene>
<dbReference type="InterPro" id="IPR013425">
    <property type="entry name" value="Autotrns_rpt"/>
</dbReference>
<dbReference type="Gene3D" id="2.160.20.160">
    <property type="match status" value="3"/>
</dbReference>
<evidence type="ECO:0000313" key="4">
    <source>
        <dbReference type="Proteomes" id="UP000060787"/>
    </source>
</evidence>
<dbReference type="KEGG" id="lab:LA76x_2627"/>
<dbReference type="PANTHER" id="PTHR35037">
    <property type="entry name" value="C-TERMINAL REGION OF AIDA-LIKE PROTEIN"/>
    <property type="match status" value="1"/>
</dbReference>
<dbReference type="EMBL" id="CP011129">
    <property type="protein sequence ID" value="ALN80757.1"/>
    <property type="molecule type" value="Genomic_DNA"/>
</dbReference>
<dbReference type="Pfam" id="PF12951">
    <property type="entry name" value="PATR"/>
    <property type="match status" value="20"/>
</dbReference>
<dbReference type="PANTHER" id="PTHR35037:SF3">
    <property type="entry name" value="C-TERMINAL REGION OF AIDA-LIKE PROTEIN"/>
    <property type="match status" value="1"/>
</dbReference>
<keyword evidence="1" id="KW-0732">Signal</keyword>
<dbReference type="InterPro" id="IPR005546">
    <property type="entry name" value="Autotransporte_beta"/>
</dbReference>
<keyword evidence="4" id="KW-1185">Reference proteome</keyword>
<dbReference type="SUPFAM" id="SSF103515">
    <property type="entry name" value="Autotransporter"/>
    <property type="match status" value="1"/>
</dbReference>
<evidence type="ECO:0000313" key="3">
    <source>
        <dbReference type="EMBL" id="ALN80757.1"/>
    </source>
</evidence>
<name>A0A0S2FB29_LYSAN</name>
<accession>A0A0S2FB29</accession>
<dbReference type="eggNOG" id="COG3468">
    <property type="taxonomic scope" value="Bacteria"/>
</dbReference>
<dbReference type="Proteomes" id="UP000060787">
    <property type="component" value="Chromosome"/>
</dbReference>
<dbReference type="InterPro" id="IPR051551">
    <property type="entry name" value="Autotransporter_adhesion"/>
</dbReference>
<evidence type="ECO:0000256" key="1">
    <source>
        <dbReference type="ARBA" id="ARBA00022729"/>
    </source>
</evidence>
<protein>
    <submittedName>
        <fullName evidence="3">Autotransporter-associated beta strand repeat family protein</fullName>
    </submittedName>
</protein>
<dbReference type="InterPro" id="IPR024973">
    <property type="entry name" value="ESPR"/>
</dbReference>
<organism evidence="3 4">
    <name type="scientific">Lysobacter antibioticus</name>
    <dbReference type="NCBI Taxonomy" id="84531"/>
    <lineage>
        <taxon>Bacteria</taxon>
        <taxon>Pseudomonadati</taxon>
        <taxon>Pseudomonadota</taxon>
        <taxon>Gammaproteobacteria</taxon>
        <taxon>Lysobacterales</taxon>
        <taxon>Lysobacteraceae</taxon>
        <taxon>Lysobacter</taxon>
    </lineage>
</organism>
<dbReference type="Gene3D" id="2.160.20.20">
    <property type="match status" value="3"/>
</dbReference>
<dbReference type="SMART" id="SM00869">
    <property type="entry name" value="Autotransporter"/>
    <property type="match status" value="1"/>
</dbReference>
<dbReference type="STRING" id="84531.LA76x_2627"/>
<feature type="domain" description="Autotransporter" evidence="2">
    <location>
        <begin position="4664"/>
        <end position="4949"/>
    </location>
</feature>
<dbReference type="PROSITE" id="PS51208">
    <property type="entry name" value="AUTOTRANSPORTER"/>
    <property type="match status" value="1"/>
</dbReference>
<dbReference type="InterPro" id="IPR011050">
    <property type="entry name" value="Pectin_lyase_fold/virulence"/>
</dbReference>
<proteinExistence type="predicted"/>
<evidence type="ECO:0000259" key="2">
    <source>
        <dbReference type="PROSITE" id="PS51208"/>
    </source>
</evidence>
<dbReference type="SUPFAM" id="SSF51126">
    <property type="entry name" value="Pectin lyase-like"/>
    <property type="match status" value="6"/>
</dbReference>
<dbReference type="PATRIC" id="fig|84531.8.peg.2638"/>
<dbReference type="InterPro" id="IPR012332">
    <property type="entry name" value="Autotransporter_pectin_lyase_C"/>
</dbReference>
<dbReference type="NCBIfam" id="TIGR02601">
    <property type="entry name" value="autotrns_rpt"/>
    <property type="match status" value="12"/>
</dbReference>
<dbReference type="InterPro" id="IPR036709">
    <property type="entry name" value="Autotransporte_beta_dom_sf"/>
</dbReference>
<sequence length="4949" mass="478081">MNRIFRILWSQALNAWVVVSELATSRGKSRGGADKRGRAYELVLDRDQVEGSPPARNWPLQLGVFAALLSLFAPVQAANRFWDVNGTAIGRGGTGTWNTSSAFWSPNGDGVSGPYSAWNNAALDDAFFGGTAGTVTLGVPITAHNLTFETTGYTLNGSTLTLGGVTPTITVNSGVNATINSVIAGTAGLTRAGSGNLTLNGVNTFSGNVNVIGSNWLFVNGDAALGAAGNGITLANGTGLSSTGALNASRVVTLTSGTGFIGGGAGSARFTGAGGLNVGNGIALTNNANDYTGPTALTANGSFSFSSIANVNGGPSALGAPTTVAAGTITLNPGDSGTTAIYTGGGSTSDRNWSITSRFFGNSGITNAGTGTLTLTGNIVGNYANGTFAQRGTFFSAQSADLVLSGVISGNQPLFTLTGGGTNRTITLGGANTYTTSNSTSISNVTVNASTLANTGVASSFGSSGAIGITNAVLNYTGAGAASNRAWGLNNGTINSDGTGALALSGTLGLSNTGTLGGSFVGADNIFSGVISGTGGLAKSGASTWVVNGINTYTGATTVNSGTLRAGTTTAFGTSSGAVVNGGTLDLNDLAIALPSLAGSGGIVDLGSGTLTLDALAAVNTSYAGNITGTGGLTKNGASTQVLTGSNTYTGATTVNGGTLRLDFAGAGGPASNIISSASTLTMGGGTLNAVGAAGEANTQTFNGLNVVAGNNTIGATSGAGGSMTVNLGAITRTGGLINFNLPGSGNITTTNTLLGGWATVNGTDYAKVVGGNILAFTDADYTDKDDASTWLTGEFISDSDADADSFFGTVGSNTQLGGLQFTTPDATTTVTVAGGQTLGIDGTIIVAPSVGANNQTITGGSLTGMVGGGTLGIQQNGTGNFTIASQIVDNGGSIGFTKAGTGLVTLSNAANSYTGGTNVSQGILSVASIANGGAASSIGASSAASSNLVLEGSTLRYTGATTSSDRGFTIAKSGAILGSSIDVTNAAANLSFSGLVTSTDGANLTKTGPGTLTLANAGNDYTGITRVDGGTLSVTTLANGGLVSSIGASSNASSNLVLNNSTLMYTGGTTSTDRGFTVGNLAAGGGSGGVNVSNAATTLTVSGTVVGDDGLRKEGPGTLVLSGTNTYTGGTTVNAGMLRAGSTQAFGNANNNLSVAAGATADINGFNTSIGGLFGSGNVTLGSATLTSNVIGGTFSGVISGSGGYTQGGGFAAAQTMVGCNNTYTGATSLNSGTISVNCLANGGLASGIGASSSASSNLVFNTGILRYTGGSVSIDRGFTSQTGVAAIDVTNAATTLGFSGTVVGGAPVRKDGLGTLVLSGNNTYTGGTQVTGGILRAGSATAFGTGYLDMANTAGATLDASGFNQTFTWLQGGGTTGGNINLGAQTLTISSGNGNVTSGSVYAGNISGTGNLVKNGAQYQRLSGCNSSYTGTTTINGGALSVDCLTNGGSNSAIGASSSAASNLVINGGAILGYTGAATSSDRLFTLGAGGGTLDASGSGALQLTNTGAIALSGTNTARTLTLTGTNTGNNTLSAQLDNNGTGVSSLTKTGTGTWILTNNNSSYTGITTISGGVLGVSQLANGGVASGIGASSSAASNLVIGNGSTLRYTGAGDTTDRLFTLAPGVTFIESSGTGAINFANTGAVTLSGTNAARTIALGGTNTGNNTLGGAIGDNGTGQTTLAKNDAGTWVLTGNNTFTGNTVINNGNLTIGNGGTTGNAGAGNVIVDSATSTLSINRSDTFNFNGTLSGPGTLAQIGTGTTTLTSLGNNIGATTISAGTLDVNGALNTATIAMTGTSALNVDGTVQASGAAPALFSGDAGASTINVNAGATLRGNGDLGDGSDAVNLTGTLDTGAAALNLGAGDDTLTLNDGAAIVGAGVDAGAGSADNLVVNNALPLTFGGTGVAGFERLTKQNTGVLTLTGNQSYSAGTAIDGGTLDVDGALDTSAVSMADGTTLNIDGSVQAAGPAPTAFTGSAGVNTIAVNSGASLAANGDLGDGSDTLTLAGALNTGAAALSLGAGSDTLTLNDGATIGGSGVDGGSGINDQLVLNNASPLSFDGAATAGFESLIKQNSGIASMTGTQSFSAGTTIAGGVLDIDGSLTTPTIALADDTALSVDGSVQAGVGTAATITGSAGSNFVFVGAGGSLLANGDLGDGADVVDVAGTLDTGGGTFALGAGDDTLTIHDGTTIVGTVAAGLGTDTFNTDIATSANLGAVQGFETLSKTGVGTLNINGPASSDFTVIDLLAGTLNVTASGSVVPAPGNTLTTTVAAGATLNVDGSYGCGANNDSMTVSGTVSGSGTIDLCGGDDTLTLKDGSLLTAAISGGTGGGDRVVLDNLNAMIFDAGNTANFELLQKNNVGEATLVGTQSFSGGTTIDGGALRVDGALQTPTLSLADGTALNVDGSVQAGVGTAAAITGSAGTNTVTVSAGGSLLANGDLGDGSDLLDVAGTLDTGTGSFDLGAGDDTLTIHDGTNILGTVIAGAGNDTFNTDIATSADLGAVQGFETLSKTGAGTLNVNGPASSDFTTVNVVAGSLNVSASGSVIAAPGNTLTTTVASGATLNVDGSYSGGALADSFTVSGTVSGSGTIDLGGGNDTLTLNDGAVLNNLVHGGAGGDDTVVLNNAGAFTLDAGDTSNFETLQKDNSGEATLTGAQVFSGRTHLNGGMLTIAGSLNTLAVEMDDNTVLNVEGSLQVPSGTGDFIEGSAGINTIIVAAGATVSGDIGLGDGNDVLDVAGAINVGGSDAHLGGGDDTVTIRDGASIGGLLIGGAGNDVVNADVTTSAELGIAWEFETLTKTGVGALDINGPGTSDFTTVDVLAGSLNVANPLSTVVAQNTTIATSAALNLTGNYTGTAGNDTLTVAGTVAGAGSLSLLDGDDSFTIQDGANLSGLTNAIDGGIGSDTFIADLAGSATLGGAINFETLTKTNSGTLNVDGPAASAFSTVNVNGGTLDIGAAGGIAGAVTTTVASGATLNVDGSYSGSAGADTMNVSGTVAGGGTIDLAGGDDTLTLNDGAVLNNLVDGGGHGTGDTVVLNNAGALSFDAGNTVNFEFLRKDNAGTATLTGTQSFSGGTTLNGGTLNVAGALETPTVALADGTVLNVGGSLQGAGSTAATLTGSAGVNTVNVAAGATLLATGDLGDGSDVLDVFGTLDTGGGIFALGAGDDTLSIHDGTNLVGTVAAGIGNDTLNTDIATIANLGAVQGFETLNKTGIGTLNINGPASSDFITVDVAAGTLNVAAAGSVVAQNTTIASGSTLQVAGSYSGTAGSDSFTVAGTVAGAGTLNLLDGDDSFTIQDGADLSGLSNPVDGGTGIDSFIADLAGSATLGGAINFETLTKTNTGTLNVDGPAASAFTTVNVNGGTLDIGAAGSIAGAVTTTVASGATLNVDGSYSGSAGADTMNVSGTVAGSGTIDLAGGDDTLTLNDGAVLSNVIDGGGHGSGDTVVLNNAGALSFDAGNTVNFEFLSKNNTGTATLTGTQSFSGGTAINGGELAVAGALSTPTVTMGDDTALTVDGSLDAGAGIAAAISGSAGVNTVNVAGGATLLATGDLGDGNDVLDVTGTLDTMGGTFGLGDGDDVFTVHDGTTVVGTVDGGAGLDTRVYDINLTADLGALLNFEGLTKTGTGTLNINGPGATTLQEVDVLSGTLHVAAGATVAAQDTVIASGSILNLDGGYTGTTGSDTMTVAGTVAGPGTLSLLDGDDSFTIQDGANLSGLSNAIDGGNGIDSFIADLAGSATLGGAINFETLTKTNTGTLNIVGPAASAFTTVNVDGGVLDIGAAGSIAGAVTTTVASGATLNVDGSYSGSAGADTMNVSGTVAGSGTIDLAAGDDTLTLNDGAVLNNLVDGGGHGSGDTVVLNNAGALSFDAGNTVNFEFLSKNNTGTATLTGTQSFSGGTAINGGELAVAGALSTPAVTMGDDTALTVDGSLDAGAGSAAAISGSAGANTVTVNGTALASGDLGAGEDVLDVVGSLDTLGGVFALGDGDDSFVVHDGTTVLGTVDGGAGLDTRVYDINLTADLGALVNFEGVTKTGTGTLNVTGPGATDLQEVSVLGGTLNIGPAGSVVATAGSSLTTVVAAGATLNVDGSFGCGAANDTMSVSGTVSGSGTIDLCGGEDVLTLSDGAVLNAVISGGAHGSGDTVVLDNANAFSFDAGNTINFEFLQKDNAGEATLTGSQSFSGGTTLNGGTLSVAGSLQTPTLAMADGTTLAIDGSVQGMAGGQTVLTGSAGTNTVEVAAGASLLASGDLGDGDDVFDLAGTLDTGSGSLALGSGDDRFIVHETTAAIGAVEGGLGNDTLEANIGGGFNVPLGSMLGFESLAKSGAGALQINGPSEFINVDVIGGLLEVTASGSVSAQNTTVAAGSTLKATGLYTGTAGNDSFSSAGTVIGRFEFGAGNDTADFRGGDLSGLVRFDGGAGGEDRVSFDGMTLTQGNVSPLANWERVDLLGGTQLTLSAPLNLTGGLLSIDATSRLIGLSGANLTGSVANSGLITLNAARFGISGNYTGGGALALTVSPGNQTAGGLDIGGDVLGTTAVSFLGDGSEAPQQPASIRVISAPNDNTATAGGFTAANASDGVVRLNGSVFPWTFDRQGDGWYLNTEASDILPEIGGYAVLPDIGLADIQSSNRLLFERMSGVRGDTPRCGADEEGAQRAYASLRGDCHGLWVAASGSELEMGANPGFAFSGDTLGLYVGMDVLLQDRETRSFRGGVFLGYQHGNYWADGANSTDLQGIGQAHVRVDTPMVGMYGSVSWQGGTYLDMTLVGQRPEARVAVADGFKQDIGGSSVTASAQLGHRFHLSNGWTVEPQLQLSASAMQWQDQRDASGKQLVMDDDLLGTVRAAVRAEKRFETAGGARIRPWATFGLQDTVGEKDDALLVVPIGSGTQPQAFPNHELGLMATVDVGIEAELNESVSLFGVLSYGESLEGSDVKQRQANLGVRIRW</sequence>
<dbReference type="Pfam" id="PF13018">
    <property type="entry name" value="ESPR"/>
    <property type="match status" value="1"/>
</dbReference>
<dbReference type="RefSeq" id="WP_057917978.1">
    <property type="nucleotide sequence ID" value="NZ_CP011129.1"/>
</dbReference>